<comment type="cofactor">
    <cofactor evidence="12">
        <name>Zn(2+)</name>
        <dbReference type="ChEBI" id="CHEBI:29105"/>
    </cofactor>
    <text evidence="12">Binds 1 zinc ion per subunit. In the homodimer, two zinc ions are bound between subunits.</text>
</comment>
<evidence type="ECO:0000256" key="9">
    <source>
        <dbReference type="ARBA" id="ARBA00032460"/>
    </source>
</evidence>
<protein>
    <recommendedName>
        <fullName evidence="3">lactoylglutathione lyase</fullName>
        <ecNumber evidence="3">4.4.1.5</ecNumber>
    </recommendedName>
    <alternativeName>
        <fullName evidence="8">Aldoketomutase</fullName>
    </alternativeName>
    <alternativeName>
        <fullName evidence="7">Ketone-aldehyde mutase</fullName>
    </alternativeName>
    <alternativeName>
        <fullName evidence="9">Methylglyoxalase</fullName>
    </alternativeName>
    <alternativeName>
        <fullName evidence="10">S-D-lactoylglutathione methylglyoxal lyase</fullName>
    </alternativeName>
</protein>
<comment type="pathway">
    <text evidence="1">Secondary metabolite metabolism; methylglyoxal degradation; (R)-lactate from methylglyoxal: step 1/2.</text>
</comment>
<evidence type="ECO:0000256" key="1">
    <source>
        <dbReference type="ARBA" id="ARBA00005008"/>
    </source>
</evidence>
<keyword evidence="4 12" id="KW-0479">Metal-binding</keyword>
<dbReference type="GO" id="GO:0046872">
    <property type="term" value="F:metal ion binding"/>
    <property type="evidence" value="ECO:0007669"/>
    <property type="project" value="UniProtKB-KW"/>
</dbReference>
<evidence type="ECO:0000259" key="13">
    <source>
        <dbReference type="PROSITE" id="PS51819"/>
    </source>
</evidence>
<reference evidence="14 15" key="1">
    <citation type="journal article" date="2018" name="Mol. Biol. Evol.">
        <title>Broad Genomic Sampling Reveals a Smut Pathogenic Ancestry of the Fungal Clade Ustilaginomycotina.</title>
        <authorList>
            <person name="Kijpornyongpan T."/>
            <person name="Mondo S.J."/>
            <person name="Barry K."/>
            <person name="Sandor L."/>
            <person name="Lee J."/>
            <person name="Lipzen A."/>
            <person name="Pangilinan J."/>
            <person name="LaButti K."/>
            <person name="Hainaut M."/>
            <person name="Henrissat B."/>
            <person name="Grigoriev I.V."/>
            <person name="Spatafora J.W."/>
            <person name="Aime M.C."/>
        </authorList>
    </citation>
    <scope>NUCLEOTIDE SEQUENCE [LARGE SCALE GENOMIC DNA]</scope>
    <source>
        <strain evidence="14 15">MCA 3882</strain>
    </source>
</reference>
<comment type="similarity">
    <text evidence="2">Belongs to the glyoxalase I family.</text>
</comment>
<dbReference type="NCBIfam" id="TIGR00068">
    <property type="entry name" value="glyox_I"/>
    <property type="match status" value="1"/>
</dbReference>
<dbReference type="EC" id="4.4.1.5" evidence="3"/>
<dbReference type="Proteomes" id="UP000245771">
    <property type="component" value="Unassembled WGS sequence"/>
</dbReference>
<dbReference type="UniPathway" id="UPA00619">
    <property type="reaction ID" value="UER00675"/>
</dbReference>
<dbReference type="PROSITE" id="PS00934">
    <property type="entry name" value="GLYOXALASE_I_1"/>
    <property type="match status" value="1"/>
</dbReference>
<organism evidence="14 15">
    <name type="scientific">Meira miltonrushii</name>
    <dbReference type="NCBI Taxonomy" id="1280837"/>
    <lineage>
        <taxon>Eukaryota</taxon>
        <taxon>Fungi</taxon>
        <taxon>Dikarya</taxon>
        <taxon>Basidiomycota</taxon>
        <taxon>Ustilaginomycotina</taxon>
        <taxon>Exobasidiomycetes</taxon>
        <taxon>Exobasidiales</taxon>
        <taxon>Brachybasidiaceae</taxon>
        <taxon>Meira</taxon>
    </lineage>
</organism>
<evidence type="ECO:0000256" key="7">
    <source>
        <dbReference type="ARBA" id="ARBA00030291"/>
    </source>
</evidence>
<dbReference type="GeneID" id="37018066"/>
<dbReference type="Gene3D" id="3.10.180.10">
    <property type="entry name" value="2,3-Dihydroxybiphenyl 1,2-Dioxygenase, domain 1"/>
    <property type="match status" value="1"/>
</dbReference>
<evidence type="ECO:0000256" key="10">
    <source>
        <dbReference type="ARBA" id="ARBA00033298"/>
    </source>
</evidence>
<dbReference type="RefSeq" id="XP_025357364.1">
    <property type="nucleotide sequence ID" value="XM_025496285.1"/>
</dbReference>
<dbReference type="SUPFAM" id="SSF54593">
    <property type="entry name" value="Glyoxalase/Bleomycin resistance protein/Dihydroxybiphenyl dioxygenase"/>
    <property type="match status" value="1"/>
</dbReference>
<feature type="binding site" evidence="12">
    <location>
        <position position="97"/>
    </location>
    <ligand>
        <name>Zn(2+)</name>
        <dbReference type="ChEBI" id="CHEBI:29105"/>
        <note>ligand shared between dimeric partners</note>
    </ligand>
</feature>
<dbReference type="GO" id="GO:0004462">
    <property type="term" value="F:lactoylglutathione lyase activity"/>
    <property type="evidence" value="ECO:0007669"/>
    <property type="project" value="UniProtKB-EC"/>
</dbReference>
<name>A0A316VHJ0_9BASI</name>
<evidence type="ECO:0000256" key="8">
    <source>
        <dbReference type="ARBA" id="ARBA00030892"/>
    </source>
</evidence>
<dbReference type="InterPro" id="IPR018146">
    <property type="entry name" value="Glyoxalase_1_CS"/>
</dbReference>
<evidence type="ECO:0000256" key="4">
    <source>
        <dbReference type="ARBA" id="ARBA00022723"/>
    </source>
</evidence>
<dbReference type="InterPro" id="IPR029068">
    <property type="entry name" value="Glyas_Bleomycin-R_OHBP_Dase"/>
</dbReference>
<evidence type="ECO:0000256" key="3">
    <source>
        <dbReference type="ARBA" id="ARBA00012081"/>
    </source>
</evidence>
<feature type="domain" description="VOC" evidence="13">
    <location>
        <begin position="10"/>
        <end position="147"/>
    </location>
</feature>
<dbReference type="InterPro" id="IPR037523">
    <property type="entry name" value="VOC_core"/>
</dbReference>
<accession>A0A316VHJ0</accession>
<evidence type="ECO:0000313" key="14">
    <source>
        <dbReference type="EMBL" id="PWN37062.1"/>
    </source>
</evidence>
<keyword evidence="15" id="KW-1185">Reference proteome</keyword>
<proteinExistence type="inferred from homology"/>
<dbReference type="Pfam" id="PF00903">
    <property type="entry name" value="Glyoxalase"/>
    <property type="match status" value="1"/>
</dbReference>
<dbReference type="InterPro" id="IPR004360">
    <property type="entry name" value="Glyas_Fos-R_dOase_dom"/>
</dbReference>
<dbReference type="AlphaFoldDB" id="A0A316VHJ0"/>
<dbReference type="InterPro" id="IPR004361">
    <property type="entry name" value="Glyoxalase_1"/>
</dbReference>
<dbReference type="PROSITE" id="PS51819">
    <property type="entry name" value="VOC"/>
    <property type="match status" value="1"/>
</dbReference>
<evidence type="ECO:0000256" key="12">
    <source>
        <dbReference type="PIRSR" id="PIRSR604361-3"/>
    </source>
</evidence>
<dbReference type="STRING" id="1280837.A0A316VHJ0"/>
<dbReference type="EMBL" id="KZ819602">
    <property type="protein sequence ID" value="PWN37062.1"/>
    <property type="molecule type" value="Genomic_DNA"/>
</dbReference>
<evidence type="ECO:0000256" key="11">
    <source>
        <dbReference type="PIRSR" id="PIRSR604361-1"/>
    </source>
</evidence>
<feature type="binding site" evidence="12">
    <location>
        <position position="143"/>
    </location>
    <ligand>
        <name>Zn(2+)</name>
        <dbReference type="ChEBI" id="CHEBI:29105"/>
        <note>ligand shared between dimeric partners</note>
    </ligand>
</feature>
<dbReference type="InParanoid" id="A0A316VHJ0"/>
<dbReference type="PANTHER" id="PTHR10374:SF30">
    <property type="entry name" value="LACTOYLGLUTATHIONE LYASE"/>
    <property type="match status" value="1"/>
</dbReference>
<gene>
    <name evidence="14" type="ORF">FA14DRAFT_118362</name>
</gene>
<evidence type="ECO:0000256" key="5">
    <source>
        <dbReference type="ARBA" id="ARBA00022833"/>
    </source>
</evidence>
<feature type="active site" description="Proton donor/acceptor" evidence="11">
    <location>
        <position position="143"/>
    </location>
</feature>
<dbReference type="PANTHER" id="PTHR10374">
    <property type="entry name" value="LACTOYLGLUTATHIONE LYASE GLYOXALASE I"/>
    <property type="match status" value="1"/>
</dbReference>
<keyword evidence="5 12" id="KW-0862">Zinc</keyword>
<keyword evidence="6" id="KW-0456">Lyase</keyword>
<sequence>MADAATASYRFNHTMIRIKDPEKSIEFYTKVLGMDVIDEHDAGDFKLFFLAYNLPGQKGLPRGEREGILELTWNKGTEKDPNFKYHNGNDEPQGFGHTCISVDNLEKAVARFDSMGVKFKKRPEDGKMKSIAFVYDPDMYWIEIISHNKPQ</sequence>
<evidence type="ECO:0000313" key="15">
    <source>
        <dbReference type="Proteomes" id="UP000245771"/>
    </source>
</evidence>
<feature type="binding site" evidence="12">
    <location>
        <position position="70"/>
    </location>
    <ligand>
        <name>Zn(2+)</name>
        <dbReference type="ChEBI" id="CHEBI:29105"/>
        <note>ligand shared between dimeric partners</note>
    </ligand>
</feature>
<dbReference type="CDD" id="cd07233">
    <property type="entry name" value="GlxI_Zn"/>
    <property type="match status" value="1"/>
</dbReference>
<dbReference type="OrthoDB" id="16820at2759"/>
<evidence type="ECO:0000256" key="6">
    <source>
        <dbReference type="ARBA" id="ARBA00023239"/>
    </source>
</evidence>
<evidence type="ECO:0000256" key="2">
    <source>
        <dbReference type="ARBA" id="ARBA00010363"/>
    </source>
</evidence>